<dbReference type="Proteomes" id="UP000183028">
    <property type="component" value="Unassembled WGS sequence"/>
</dbReference>
<dbReference type="RefSeq" id="WP_074732260.1">
    <property type="nucleotide sequence ID" value="NZ_FNYK01000033.1"/>
</dbReference>
<dbReference type="Pfam" id="PF01695">
    <property type="entry name" value="IstB_IS21"/>
    <property type="match status" value="1"/>
</dbReference>
<dbReference type="CDD" id="cd00009">
    <property type="entry name" value="AAA"/>
    <property type="match status" value="1"/>
</dbReference>
<dbReference type="OrthoDB" id="61127at2"/>
<keyword evidence="3" id="KW-1185">Reference proteome</keyword>
<reference evidence="3" key="1">
    <citation type="submission" date="2016-10" db="EMBL/GenBank/DDBJ databases">
        <authorList>
            <person name="Varghese N."/>
        </authorList>
    </citation>
    <scope>NUCLEOTIDE SEQUENCE [LARGE SCALE GENOMIC DNA]</scope>
    <source>
        <strain evidence="3">DSM 20406</strain>
    </source>
</reference>
<dbReference type="STRING" id="322505.SAMN04487836_1191"/>
<evidence type="ECO:0000313" key="2">
    <source>
        <dbReference type="EMBL" id="SEI90560.1"/>
    </source>
</evidence>
<dbReference type="GO" id="GO:0006260">
    <property type="term" value="P:DNA replication"/>
    <property type="evidence" value="ECO:0007669"/>
    <property type="project" value="TreeGrafter"/>
</dbReference>
<dbReference type="PANTHER" id="PTHR30050:SF8">
    <property type="entry name" value="PRIMOSOMAL PROTEIN DNAI"/>
    <property type="match status" value="1"/>
</dbReference>
<dbReference type="GO" id="GO:0005524">
    <property type="term" value="F:ATP binding"/>
    <property type="evidence" value="ECO:0007669"/>
    <property type="project" value="InterPro"/>
</dbReference>
<dbReference type="EMBL" id="FNYK01000033">
    <property type="protein sequence ID" value="SEI90560.1"/>
    <property type="molecule type" value="Genomic_DNA"/>
</dbReference>
<proteinExistence type="predicted"/>
<gene>
    <name evidence="2" type="ORF">SAMN04487834_103315</name>
</gene>
<evidence type="ECO:0000259" key="1">
    <source>
        <dbReference type="Pfam" id="PF01695"/>
    </source>
</evidence>
<dbReference type="eggNOG" id="COG1484">
    <property type="taxonomic scope" value="Bacteria"/>
</dbReference>
<organism evidence="2 3">
    <name type="scientific">Sharpea azabuensis</name>
    <dbReference type="NCBI Taxonomy" id="322505"/>
    <lineage>
        <taxon>Bacteria</taxon>
        <taxon>Bacillati</taxon>
        <taxon>Bacillota</taxon>
        <taxon>Erysipelotrichia</taxon>
        <taxon>Erysipelotrichales</taxon>
        <taxon>Coprobacillaceae</taxon>
        <taxon>Sharpea</taxon>
    </lineage>
</organism>
<dbReference type="InterPro" id="IPR002611">
    <property type="entry name" value="IstB_ATP-bd"/>
</dbReference>
<dbReference type="SUPFAM" id="SSF52540">
    <property type="entry name" value="P-loop containing nucleoside triphosphate hydrolases"/>
    <property type="match status" value="1"/>
</dbReference>
<dbReference type="PANTHER" id="PTHR30050">
    <property type="entry name" value="CHROMOSOMAL REPLICATION INITIATOR PROTEIN DNAA"/>
    <property type="match status" value="1"/>
</dbReference>
<feature type="domain" description="IstB-like ATP-binding" evidence="1">
    <location>
        <begin position="87"/>
        <end position="269"/>
    </location>
</feature>
<dbReference type="Gene3D" id="3.40.50.300">
    <property type="entry name" value="P-loop containing nucleotide triphosphate hydrolases"/>
    <property type="match status" value="1"/>
</dbReference>
<name>A0A1H6UQM3_9FIRM</name>
<sequence>MIKIDQEIELDDISEIKKKSLQELITNPAIAKFVKDNHLTYQHLSDYWAELLGFDEDMKECAICTGLAYCPKVSKGLCKTLVFDGNAISTTLSYCRFGEEKREENSLLRHFVYNNMSNKMALIQLNKTSFVTDATHLSENMKVAIKAIVNYRKHPSAKGIYLSGKSGSGKTVLLASLMNALARQGKDVGIMNMSTFLYEMKASFNNYEQDESYLNQVINIPYLLIDGLGDENVTAWSRDEILGTILNYRAINELPTFFTSTFSLDQLAQAYTCTKASDKADTLRRERIADKISSMVNAYAL</sequence>
<evidence type="ECO:0000313" key="3">
    <source>
        <dbReference type="Proteomes" id="UP000183028"/>
    </source>
</evidence>
<dbReference type="AlphaFoldDB" id="A0A1H6UQM3"/>
<protein>
    <submittedName>
        <fullName evidence="2">CobQ/CobB/MinD/ParA nucleotide binding domain-containing protein</fullName>
    </submittedName>
</protein>
<dbReference type="InterPro" id="IPR027417">
    <property type="entry name" value="P-loop_NTPase"/>
</dbReference>
<accession>A0A1H6UQM3</accession>